<feature type="compositionally biased region" description="Low complexity" evidence="1">
    <location>
        <begin position="17"/>
        <end position="33"/>
    </location>
</feature>
<name>A7A7X4_BIFAD</name>
<dbReference type="HOGENOM" id="CLU_2022218_0_0_11"/>
<reference evidence="2 3" key="2">
    <citation type="submission" date="2007-05" db="EMBL/GenBank/DDBJ databases">
        <title>Draft genome sequence of Bifidobacterium adolescentis (L2-32).</title>
        <authorList>
            <person name="Sudarsanam P."/>
            <person name="Ley R."/>
            <person name="Guruge J."/>
            <person name="Turnbaugh P.J."/>
            <person name="Mahowald M."/>
            <person name="Liep D."/>
            <person name="Gordon J."/>
        </authorList>
    </citation>
    <scope>NUCLEOTIDE SEQUENCE [LARGE SCALE GENOMIC DNA]</scope>
    <source>
        <strain evidence="2 3">L2-32</strain>
    </source>
</reference>
<organism evidence="2 3">
    <name type="scientific">Bifidobacterium adolescentis L2-32</name>
    <dbReference type="NCBI Taxonomy" id="411481"/>
    <lineage>
        <taxon>Bacteria</taxon>
        <taxon>Bacillati</taxon>
        <taxon>Actinomycetota</taxon>
        <taxon>Actinomycetes</taxon>
        <taxon>Bifidobacteriales</taxon>
        <taxon>Bifidobacteriaceae</taxon>
        <taxon>Bifidobacterium</taxon>
    </lineage>
</organism>
<sequence>METTGLAATDDFQPVTDSSGSDSSSSSGSSNMKDSSDTAGTDNGTRQDEQSGGPDGQMGDVAGSKDGAGMVSGDFSLIGFSSDEAVANASNGSFTMVKGKVFGYDASSDGDAIISKSLADRS</sequence>
<dbReference type="AlphaFoldDB" id="A7A7X4"/>
<accession>A7A7X4</accession>
<comment type="caution">
    <text evidence="2">The sequence shown here is derived from an EMBL/GenBank/DDBJ whole genome shotgun (WGS) entry which is preliminary data.</text>
</comment>
<dbReference type="EMBL" id="AAXD02000074">
    <property type="protein sequence ID" value="EDN81839.1"/>
    <property type="molecule type" value="Genomic_DNA"/>
</dbReference>
<protein>
    <submittedName>
        <fullName evidence="2">Uncharacterized protein</fullName>
    </submittedName>
</protein>
<evidence type="ECO:0000256" key="1">
    <source>
        <dbReference type="SAM" id="MobiDB-lite"/>
    </source>
</evidence>
<gene>
    <name evidence="2" type="ORF">BIFADO_01964</name>
</gene>
<evidence type="ECO:0000313" key="3">
    <source>
        <dbReference type="Proteomes" id="UP000003773"/>
    </source>
</evidence>
<proteinExistence type="predicted"/>
<dbReference type="Proteomes" id="UP000003773">
    <property type="component" value="Unassembled WGS sequence"/>
</dbReference>
<reference evidence="2 3" key="1">
    <citation type="submission" date="2007-04" db="EMBL/GenBank/DDBJ databases">
        <authorList>
            <person name="Fulton L."/>
            <person name="Clifton S."/>
            <person name="Fulton B."/>
            <person name="Xu J."/>
            <person name="Minx P."/>
            <person name="Pepin K.H."/>
            <person name="Johnson M."/>
            <person name="Thiruvilangam P."/>
            <person name="Bhonagiri V."/>
            <person name="Nash W.E."/>
            <person name="Mardis E.R."/>
            <person name="Wilson R.K."/>
        </authorList>
    </citation>
    <scope>NUCLEOTIDE SEQUENCE [LARGE SCALE GENOMIC DNA]</scope>
    <source>
        <strain evidence="2 3">L2-32</strain>
    </source>
</reference>
<evidence type="ECO:0000313" key="2">
    <source>
        <dbReference type="EMBL" id="EDN81839.1"/>
    </source>
</evidence>
<feature type="region of interest" description="Disordered" evidence="1">
    <location>
        <begin position="1"/>
        <end position="68"/>
    </location>
</feature>